<reference evidence="1" key="1">
    <citation type="journal article" date="2013" name="Genome Biol.">
        <title>Comparative genomics of the core and accessory genomes of 48 Sinorhizobium strains comprising five genospecies.</title>
        <authorList>
            <person name="Sugawara M."/>
            <person name="Epstein B."/>
            <person name="Badgley B.D."/>
            <person name="Unno T."/>
            <person name="Xu L."/>
            <person name="Reese J."/>
            <person name="Gyaneshwar P."/>
            <person name="Denny R."/>
            <person name="Mudge J."/>
            <person name="Bharti A.K."/>
            <person name="Farmer A.D."/>
            <person name="May G.D."/>
            <person name="Woodward J.E."/>
            <person name="Medigue C."/>
            <person name="Vallenet D."/>
            <person name="Lajus A."/>
            <person name="Rouy Z."/>
            <person name="Martinez-Vaz B."/>
            <person name="Tiffin P."/>
            <person name="Young N.D."/>
            <person name="Sadowsky M.J."/>
        </authorList>
    </citation>
    <scope>NUCLEOTIDE SEQUENCE</scope>
    <source>
        <strain evidence="1">M1</strain>
    </source>
</reference>
<evidence type="ECO:0008006" key="2">
    <source>
        <dbReference type="Google" id="ProtNLM"/>
    </source>
</evidence>
<dbReference type="AlphaFoldDB" id="A0A6G1WG29"/>
<protein>
    <recommendedName>
        <fullName evidence="2">ArsR family transcriptional regulator</fullName>
    </recommendedName>
</protein>
<accession>A0A6G1WG29</accession>
<comment type="caution">
    <text evidence="1">The sequence shown here is derived from an EMBL/GenBank/DDBJ whole genome shotgun (WGS) entry which is preliminary data.</text>
</comment>
<dbReference type="RefSeq" id="WP_153412475.1">
    <property type="nucleotide sequence ID" value="NZ_WISB01000035.1"/>
</dbReference>
<name>A0A6G1WG29_9HYPH</name>
<dbReference type="EMBL" id="WISB01000035">
    <property type="protein sequence ID" value="MQW68652.1"/>
    <property type="molecule type" value="Genomic_DNA"/>
</dbReference>
<evidence type="ECO:0000313" key="1">
    <source>
        <dbReference type="EMBL" id="MQW68652.1"/>
    </source>
</evidence>
<proteinExistence type="predicted"/>
<gene>
    <name evidence="1" type="ORF">GHJ91_05520</name>
</gene>
<sequence length="82" mass="8744">MQGAALSSTSWTTGGPVGPRCLAFLRRVRAGGAVYKLLRNADCEALDKALASGFVAWAGRSCDDVRLTARGAEYLDRLARVE</sequence>
<organism evidence="1">
    <name type="scientific">Sinorhizobium medicae</name>
    <dbReference type="NCBI Taxonomy" id="110321"/>
    <lineage>
        <taxon>Bacteria</taxon>
        <taxon>Pseudomonadati</taxon>
        <taxon>Pseudomonadota</taxon>
        <taxon>Alphaproteobacteria</taxon>
        <taxon>Hyphomicrobiales</taxon>
        <taxon>Rhizobiaceae</taxon>
        <taxon>Sinorhizobium/Ensifer group</taxon>
        <taxon>Sinorhizobium</taxon>
    </lineage>
</organism>